<keyword evidence="3" id="KW-1185">Reference proteome</keyword>
<dbReference type="KEGG" id="sng:SNE_A09610"/>
<name>F8L7T8_SIMNZ</name>
<dbReference type="EMBL" id="FR872582">
    <property type="protein sequence ID" value="CCB88838.1"/>
    <property type="molecule type" value="Genomic_DNA"/>
</dbReference>
<reference evidence="2 3" key="2">
    <citation type="journal article" date="2011" name="Mol. Biol. Evol.">
        <title>Unity in variety--the pan-genome of the Chlamydiae.</title>
        <authorList>
            <person name="Collingro A."/>
            <person name="Tischler P."/>
            <person name="Weinmaier T."/>
            <person name="Penz T."/>
            <person name="Heinz E."/>
            <person name="Brunham R.C."/>
            <person name="Read T.D."/>
            <person name="Bavoil P.M."/>
            <person name="Sachse K."/>
            <person name="Kahane S."/>
            <person name="Friedman M.G."/>
            <person name="Rattei T."/>
            <person name="Myers G.S."/>
            <person name="Horn M."/>
        </authorList>
    </citation>
    <scope>NUCLEOTIDE SEQUENCE [LARGE SCALE GENOMIC DNA]</scope>
    <source>
        <strain evidence="3">ATCC VR-1471 / Z</strain>
    </source>
</reference>
<organism evidence="2 3">
    <name type="scientific">Simkania negevensis (strain ATCC VR-1471 / DSM 27360 / Z)</name>
    <dbReference type="NCBI Taxonomy" id="331113"/>
    <lineage>
        <taxon>Bacteria</taxon>
        <taxon>Pseudomonadati</taxon>
        <taxon>Chlamydiota</taxon>
        <taxon>Chlamydiia</taxon>
        <taxon>Parachlamydiales</taxon>
        <taxon>Simkaniaceae</taxon>
        <taxon>Simkania</taxon>
    </lineage>
</organism>
<feature type="compositionally biased region" description="Basic and acidic residues" evidence="1">
    <location>
        <begin position="22"/>
        <end position="31"/>
    </location>
</feature>
<accession>F8L7T8</accession>
<dbReference type="Proteomes" id="UP000000496">
    <property type="component" value="Chromosome gsn.131"/>
</dbReference>
<evidence type="ECO:0000313" key="2">
    <source>
        <dbReference type="EMBL" id="CCB88838.1"/>
    </source>
</evidence>
<evidence type="ECO:0000313" key="3">
    <source>
        <dbReference type="Proteomes" id="UP000000496"/>
    </source>
</evidence>
<sequence>MNAIHRAEVPACQTLKKSPNTEMKKREGHLD</sequence>
<feature type="region of interest" description="Disordered" evidence="1">
    <location>
        <begin position="1"/>
        <end position="31"/>
    </location>
</feature>
<evidence type="ECO:0000256" key="1">
    <source>
        <dbReference type="SAM" id="MobiDB-lite"/>
    </source>
</evidence>
<reference key="1">
    <citation type="journal article" date="2011" name="Mol. Biol. Evol.">
        <title>Unity in variety -- the pan-genome of the Chlamydiae.</title>
        <authorList>
            <person name="Collingro A."/>
            <person name="Tischler P."/>
            <person name="Weinmaier T."/>
            <person name="Penz T."/>
            <person name="Heinz E."/>
            <person name="Brunham R.C."/>
            <person name="Read T.D."/>
            <person name="Bavoil P.M."/>
            <person name="Sachse K."/>
            <person name="Kahane S."/>
            <person name="Friedman M.G."/>
            <person name="Rattei T."/>
            <person name="Myers G.S.A."/>
            <person name="Horn M."/>
        </authorList>
    </citation>
    <scope>NUCLEOTIDE SEQUENCE</scope>
    <source>
        <strain>Z</strain>
    </source>
</reference>
<dbReference type="STRING" id="331113.SNE_A09610"/>
<proteinExistence type="predicted"/>
<protein>
    <submittedName>
        <fullName evidence="2">Uncharacterized protein</fullName>
    </submittedName>
</protein>
<dbReference type="HOGENOM" id="CLU_3398481_0_0_0"/>
<gene>
    <name evidence="2" type="ordered locus">SNE_A09610</name>
</gene>
<dbReference type="AlphaFoldDB" id="F8L7T8"/>